<feature type="compositionally biased region" description="Polar residues" evidence="2">
    <location>
        <begin position="435"/>
        <end position="448"/>
    </location>
</feature>
<feature type="region of interest" description="Disordered" evidence="2">
    <location>
        <begin position="301"/>
        <end position="530"/>
    </location>
</feature>
<evidence type="ECO:0000259" key="3">
    <source>
        <dbReference type="Pfam" id="PF01182"/>
    </source>
</evidence>
<feature type="domain" description="Glucosamine/galactosamine-6-phosphate isomerase" evidence="3">
    <location>
        <begin position="14"/>
        <end position="238"/>
    </location>
</feature>
<comment type="similarity">
    <text evidence="1">Belongs to the glucosamine/galactosamine-6-phosphate isomerase family. 6-phosphogluconolactonase subfamily.</text>
</comment>
<accession>A0ABR3S5V1</accession>
<dbReference type="InterPro" id="IPR006148">
    <property type="entry name" value="Glc/Gal-6P_isomerase"/>
</dbReference>
<feature type="compositionally biased region" description="Basic and acidic residues" evidence="2">
    <location>
        <begin position="486"/>
        <end position="506"/>
    </location>
</feature>
<gene>
    <name evidence="4" type="primary">SOL1</name>
    <name evidence="4" type="ORF">SLS60_000303</name>
</gene>
<reference evidence="4 5" key="1">
    <citation type="submission" date="2024-02" db="EMBL/GenBank/DDBJ databases">
        <title>De novo assembly and annotation of 12 fungi associated with fruit tree decline syndrome in Ontario, Canada.</title>
        <authorList>
            <person name="Sulman M."/>
            <person name="Ellouze W."/>
            <person name="Ilyukhin E."/>
        </authorList>
    </citation>
    <scope>NUCLEOTIDE SEQUENCE [LARGE SCALE GENOMIC DNA]</scope>
    <source>
        <strain evidence="4 5">M42-189</strain>
    </source>
</reference>
<dbReference type="CDD" id="cd01400">
    <property type="entry name" value="6PGL"/>
    <property type="match status" value="1"/>
</dbReference>
<dbReference type="InterPro" id="IPR005900">
    <property type="entry name" value="6-phosphogluconolactonase_DevB"/>
</dbReference>
<dbReference type="NCBIfam" id="TIGR01198">
    <property type="entry name" value="pgl"/>
    <property type="match status" value="1"/>
</dbReference>
<evidence type="ECO:0000313" key="4">
    <source>
        <dbReference type="EMBL" id="KAL1612080.1"/>
    </source>
</evidence>
<dbReference type="SUPFAM" id="SSF100950">
    <property type="entry name" value="NagB/RpiA/CoA transferase-like"/>
    <property type="match status" value="1"/>
</dbReference>
<feature type="compositionally biased region" description="Polar residues" evidence="2">
    <location>
        <begin position="314"/>
        <end position="385"/>
    </location>
</feature>
<name>A0ABR3S5V1_9PLEO</name>
<proteinExistence type="inferred from homology"/>
<dbReference type="InterPro" id="IPR039104">
    <property type="entry name" value="6PGL"/>
</dbReference>
<evidence type="ECO:0000256" key="1">
    <source>
        <dbReference type="ARBA" id="ARBA00010662"/>
    </source>
</evidence>
<comment type="caution">
    <text evidence="4">The sequence shown here is derived from an EMBL/GenBank/DDBJ whole genome shotgun (WGS) entry which is preliminary data.</text>
</comment>
<protein>
    <submittedName>
        <fullName evidence="4">Suppressor of los1-1</fullName>
    </submittedName>
</protein>
<dbReference type="Gene3D" id="3.40.50.1360">
    <property type="match status" value="1"/>
</dbReference>
<organism evidence="4 5">
    <name type="scientific">Paraconiothyrium brasiliense</name>
    <dbReference type="NCBI Taxonomy" id="300254"/>
    <lineage>
        <taxon>Eukaryota</taxon>
        <taxon>Fungi</taxon>
        <taxon>Dikarya</taxon>
        <taxon>Ascomycota</taxon>
        <taxon>Pezizomycotina</taxon>
        <taxon>Dothideomycetes</taxon>
        <taxon>Pleosporomycetidae</taxon>
        <taxon>Pleosporales</taxon>
        <taxon>Massarineae</taxon>
        <taxon>Didymosphaeriaceae</taxon>
        <taxon>Paraconiothyrium</taxon>
    </lineage>
</organism>
<feature type="region of interest" description="Disordered" evidence="2">
    <location>
        <begin position="241"/>
        <end position="289"/>
    </location>
</feature>
<dbReference type="Proteomes" id="UP001521785">
    <property type="component" value="Unassembled WGS sequence"/>
</dbReference>
<dbReference type="Pfam" id="PF01182">
    <property type="entry name" value="Glucosamine_iso"/>
    <property type="match status" value="1"/>
</dbReference>
<feature type="compositionally biased region" description="Polar residues" evidence="2">
    <location>
        <begin position="265"/>
        <end position="278"/>
    </location>
</feature>
<feature type="compositionally biased region" description="Basic and acidic residues" evidence="2">
    <location>
        <begin position="241"/>
        <end position="251"/>
    </location>
</feature>
<dbReference type="InterPro" id="IPR037171">
    <property type="entry name" value="NagB/RpiA_transferase-like"/>
</dbReference>
<dbReference type="PANTHER" id="PTHR11054:SF0">
    <property type="entry name" value="6-PHOSPHOGLUCONOLACTONASE"/>
    <property type="match status" value="1"/>
</dbReference>
<evidence type="ECO:0000313" key="5">
    <source>
        <dbReference type="Proteomes" id="UP001521785"/>
    </source>
</evidence>
<dbReference type="PANTHER" id="PTHR11054">
    <property type="entry name" value="6-PHOSPHOGLUCONOLACTONASE"/>
    <property type="match status" value="1"/>
</dbReference>
<keyword evidence="5" id="KW-1185">Reference proteome</keyword>
<dbReference type="EMBL" id="JAKJXO020000001">
    <property type="protein sequence ID" value="KAL1612080.1"/>
    <property type="molecule type" value="Genomic_DNA"/>
</dbReference>
<feature type="compositionally biased region" description="Basic and acidic residues" evidence="2">
    <location>
        <begin position="414"/>
        <end position="432"/>
    </location>
</feature>
<sequence length="778" mass="85055">MGKPPNLYAFQGIEELAPSLRTYVLDAQNAAINRHGVFRVAVSGGSLPKVLGQALLKESNGEGKVQFDKWEIFYADERLVPLDHEDSNHRLVKAEILDKIPAELGQPKVFTIDVKYLDDAQELADQYEQTLVSIFAARDSVRLPMFDLLLLGCGPDGHTCSLFPGSPLLRETDAWVLKIEDSPKPPPKRITLSLPVVTHGIKIAFVATGGGKKDIMKEIFDTDDGRELPCGLVNAQAQERRLGQPASDKHNGNVTAPNRTHKRANSQNPTLGDTNGDTPNRRSFLPQRGLSKAVLRANGVAETGPAQIDREVTGFSNTSNNTASQQASVGDAQTTRPRPRSLYQTRASQQDTSVSGANGTAHSSRPTDVNNKPSASTGLSRTQSVKRPGVASQGMPPPGRLHTRTHSTTTPTGTRKESGEADKPATRAERPKSLLMTSAHTQPSNNVPAETATGLVRTSARLDGLTRSASTRPKPGIPLSRATASRPDDRSQAKESREGSKHEPKQPARPAFSTLQQHFTPRKTGKAPTSTFIHAPEPVNHALPPEIVALQNELLQLHLLHEPSASTMRQWELSAQKAFRMRFEEVASLYQLMQEKERFGQEQKNIMALHEWNRSKTHSGLVHCIQALSGPLHELPSLLNPGGRFFHVVEGFSKWVSTADEVWSDRDGSRGQGIAMHSLGGLGDAWKAEHAVMTRKLTAFSRDLYSLPPTVAGSSIAHIVSTCQSLVEGLLSELQIMQATETDVVAREKLWVEERLRTIAQDIVDVDSGVDEQAWRLC</sequence>
<evidence type="ECO:0000256" key="2">
    <source>
        <dbReference type="SAM" id="MobiDB-lite"/>
    </source>
</evidence>